<evidence type="ECO:0000259" key="2">
    <source>
        <dbReference type="PROSITE" id="PS50263"/>
    </source>
</evidence>
<dbReference type="Gene3D" id="3.60.110.10">
    <property type="entry name" value="Carbon-nitrogen hydrolase"/>
    <property type="match status" value="1"/>
</dbReference>
<dbReference type="Pfam" id="PF00795">
    <property type="entry name" value="CN_hydrolase"/>
    <property type="match status" value="1"/>
</dbReference>
<comment type="caution">
    <text evidence="3">The sequence shown here is derived from an EMBL/GenBank/DDBJ whole genome shotgun (WGS) entry which is preliminary data.</text>
</comment>
<evidence type="ECO:0000256" key="1">
    <source>
        <dbReference type="ARBA" id="ARBA00022801"/>
    </source>
</evidence>
<dbReference type="AlphaFoldDB" id="A0A7J3QCN5"/>
<feature type="domain" description="CN hydrolase" evidence="2">
    <location>
        <begin position="3"/>
        <end position="240"/>
    </location>
</feature>
<name>A0A7J3QCN5_9CREN</name>
<dbReference type="GO" id="GO:0016811">
    <property type="term" value="F:hydrolase activity, acting on carbon-nitrogen (but not peptide) bonds, in linear amides"/>
    <property type="evidence" value="ECO:0007669"/>
    <property type="project" value="TreeGrafter"/>
</dbReference>
<protein>
    <submittedName>
        <fullName evidence="3">Carbon-nitrogen hydrolase family protein</fullName>
    </submittedName>
</protein>
<dbReference type="PROSITE" id="PS50263">
    <property type="entry name" value="CN_HYDROLASE"/>
    <property type="match status" value="1"/>
</dbReference>
<organism evidence="3">
    <name type="scientific">Ignisphaera aggregans</name>
    <dbReference type="NCBI Taxonomy" id="334771"/>
    <lineage>
        <taxon>Archaea</taxon>
        <taxon>Thermoproteota</taxon>
        <taxon>Thermoprotei</taxon>
        <taxon>Desulfurococcales</taxon>
        <taxon>Desulfurococcaceae</taxon>
        <taxon>Ignisphaera</taxon>
    </lineage>
</organism>
<evidence type="ECO:0000313" key="3">
    <source>
        <dbReference type="EMBL" id="HGV66237.1"/>
    </source>
</evidence>
<sequence>MDLRIAVAQIESLNGNIKANLERIKNVVSSVSADLYIFPELFLTGYSVNDLIYRFALTMDSNPIKELQQIASKNRIGIIVGFPEYSDMGCIYNSALAIDDKGNIYIYRKRHIPTFGPFDESRWFKSYRGYFSPWIFKGYKIGITICYDIFYPEIFRIYMLNGVKIFINISAAPDTSIQLFHIVSQARALENSSYFIWVNSVGFDGGFGLGGASVIVDPLGNILYTLKYYEEETYVMNINVNEIRTFRFERPLLKDIIFEDFYILFRSALKTLKIKQ</sequence>
<dbReference type="PANTHER" id="PTHR43674">
    <property type="entry name" value="NITRILASE C965.09-RELATED"/>
    <property type="match status" value="1"/>
</dbReference>
<dbReference type="InterPro" id="IPR003010">
    <property type="entry name" value="C-N_Hydrolase"/>
</dbReference>
<dbReference type="InterPro" id="IPR050345">
    <property type="entry name" value="Aliph_Amidase/BUP"/>
</dbReference>
<dbReference type="InterPro" id="IPR036526">
    <property type="entry name" value="C-N_Hydrolase_sf"/>
</dbReference>
<dbReference type="PANTHER" id="PTHR43674:SF2">
    <property type="entry name" value="BETA-UREIDOPROPIONASE"/>
    <property type="match status" value="1"/>
</dbReference>
<reference evidence="3" key="1">
    <citation type="journal article" date="2020" name="mSystems">
        <title>Genome- and Community-Level Interaction Insights into Carbon Utilization and Element Cycling Functions of Hydrothermarchaeota in Hydrothermal Sediment.</title>
        <authorList>
            <person name="Zhou Z."/>
            <person name="Liu Y."/>
            <person name="Xu W."/>
            <person name="Pan J."/>
            <person name="Luo Z.H."/>
            <person name="Li M."/>
        </authorList>
    </citation>
    <scope>NUCLEOTIDE SEQUENCE [LARGE SCALE GENOMIC DNA]</scope>
    <source>
        <strain evidence="3">SpSt-721</strain>
    </source>
</reference>
<dbReference type="SUPFAM" id="SSF56317">
    <property type="entry name" value="Carbon-nitrogen hydrolase"/>
    <property type="match status" value="1"/>
</dbReference>
<gene>
    <name evidence="3" type="ORF">ENV02_00270</name>
</gene>
<accession>A0A7J3QCN5</accession>
<keyword evidence="1 3" id="KW-0378">Hydrolase</keyword>
<dbReference type="EMBL" id="DTET01000010">
    <property type="protein sequence ID" value="HGV66237.1"/>
    <property type="molecule type" value="Genomic_DNA"/>
</dbReference>
<proteinExistence type="predicted"/>
<dbReference type="CDD" id="cd07197">
    <property type="entry name" value="nitrilase"/>
    <property type="match status" value="1"/>
</dbReference>